<feature type="domain" description="Remorin C-terminal" evidence="3">
    <location>
        <begin position="314"/>
        <end position="416"/>
    </location>
</feature>
<dbReference type="PANTHER" id="PTHR31471">
    <property type="entry name" value="OS02G0116800 PROTEIN"/>
    <property type="match status" value="1"/>
</dbReference>
<dbReference type="AlphaFoldDB" id="D5ADM1"/>
<organism evidence="4">
    <name type="scientific">Picea sitchensis</name>
    <name type="common">Sitka spruce</name>
    <name type="synonym">Pinus sitchensis</name>
    <dbReference type="NCBI Taxonomy" id="3332"/>
    <lineage>
        <taxon>Eukaryota</taxon>
        <taxon>Viridiplantae</taxon>
        <taxon>Streptophyta</taxon>
        <taxon>Embryophyta</taxon>
        <taxon>Tracheophyta</taxon>
        <taxon>Spermatophyta</taxon>
        <taxon>Pinopsida</taxon>
        <taxon>Pinidae</taxon>
        <taxon>Conifers I</taxon>
        <taxon>Pinales</taxon>
        <taxon>Pinaceae</taxon>
        <taxon>Picea</taxon>
    </lineage>
</organism>
<dbReference type="Pfam" id="PF03763">
    <property type="entry name" value="Remorin_C"/>
    <property type="match status" value="1"/>
</dbReference>
<dbReference type="InterPro" id="IPR005516">
    <property type="entry name" value="Remorin_C"/>
</dbReference>
<dbReference type="PANTHER" id="PTHR31471:SF3">
    <property type="entry name" value="OS11G0616300 PROTEIN"/>
    <property type="match status" value="1"/>
</dbReference>
<dbReference type="EMBL" id="BT124390">
    <property type="protein sequence ID" value="ADE77640.1"/>
    <property type="molecule type" value="mRNA"/>
</dbReference>
<evidence type="ECO:0000313" key="4">
    <source>
        <dbReference type="EMBL" id="ADE77640.1"/>
    </source>
</evidence>
<evidence type="ECO:0000256" key="2">
    <source>
        <dbReference type="SAM" id="MobiDB-lite"/>
    </source>
</evidence>
<name>D5ADM1_PICSI</name>
<evidence type="ECO:0000259" key="3">
    <source>
        <dbReference type="Pfam" id="PF03763"/>
    </source>
</evidence>
<feature type="region of interest" description="Disordered" evidence="2">
    <location>
        <begin position="215"/>
        <end position="242"/>
    </location>
</feature>
<proteinExistence type="evidence at transcript level"/>
<sequence>MTTMGGFSRRAFPSKWDDAEKWLINSSCNDSLSHNNNNNPFGRFIKTNTSTCKTLALGFQSQACETNAENPVSGNEVNAMGLRHGEIMGQKVGTEDMKLKAGSYDRSKMSDKYFGAGLVMGDVSSRVSSSVLSTDINLSSSLGSGSSEHGAFAALPSDVFMKDKFTDKVEPAPRYNVPELGKIQHYGKHEGFQSMKDACTEVIPAVQHRDMGTEMTPLGSSRTSRCHTPVKNGSPARHNTPASRSALINSAGIDIGELEKCHFANLELQGLPSGIQFNSVDKSVSTWSSREEEEEDVSKSLRHFDMGDCKKSIVEIRAAAWEEAERSKCFTRYQREEARIEAWINLQGAKAEAETKKLEVKIEKMRSHLEEKLMKKMAGAHKRAEEWRAAAKAQHAEQILKSAERAERMRRDGNVPFNVSTCGCFSCRS</sequence>
<comment type="similarity">
    <text evidence="1">Belongs to the remorin family.</text>
</comment>
<evidence type="ECO:0000256" key="1">
    <source>
        <dbReference type="ARBA" id="ARBA00005711"/>
    </source>
</evidence>
<reference evidence="4" key="1">
    <citation type="submission" date="2010-04" db="EMBL/GenBank/DDBJ databases">
        <authorList>
            <person name="Reid K.E."/>
            <person name="Liao N."/>
            <person name="Chan S."/>
            <person name="Docking R."/>
            <person name="Taylor G."/>
            <person name="Moore R."/>
            <person name="Mayo M."/>
            <person name="Munro S."/>
            <person name="King J."/>
            <person name="Yanchuk A."/>
            <person name="Holt R."/>
            <person name="Jones S."/>
            <person name="Marra M."/>
            <person name="Ritland C.E."/>
            <person name="Ritland K."/>
            <person name="Bohlmann J."/>
        </authorList>
    </citation>
    <scope>NUCLEOTIDE SEQUENCE</scope>
    <source>
        <tissue evidence="4">Bud</tissue>
    </source>
</reference>
<protein>
    <recommendedName>
        <fullName evidence="3">Remorin C-terminal domain-containing protein</fullName>
    </recommendedName>
</protein>
<accession>D5ADM1</accession>